<geneLocation type="mitochondrion" evidence="2"/>
<keyword evidence="1" id="KW-0732">Signal</keyword>
<dbReference type="AlphaFoldDB" id="A0A117NIV4"/>
<accession>A0A117NIV4</accession>
<protein>
    <recommendedName>
        <fullName evidence="3">Secreted protein</fullName>
    </recommendedName>
</protein>
<gene>
    <name evidence="2" type="ORF">ABT39_MTgene308</name>
</gene>
<name>A0A117NIV4_PICGL</name>
<dbReference type="EMBL" id="LKAM01000001">
    <property type="protein sequence ID" value="KUM50465.1"/>
    <property type="molecule type" value="Genomic_DNA"/>
</dbReference>
<proteinExistence type="predicted"/>
<evidence type="ECO:0000313" key="2">
    <source>
        <dbReference type="EMBL" id="KUM50465.1"/>
    </source>
</evidence>
<evidence type="ECO:0000256" key="1">
    <source>
        <dbReference type="SAM" id="SignalP"/>
    </source>
</evidence>
<feature type="signal peptide" evidence="1">
    <location>
        <begin position="1"/>
        <end position="22"/>
    </location>
</feature>
<evidence type="ECO:0008006" key="3">
    <source>
        <dbReference type="Google" id="ProtNLM"/>
    </source>
</evidence>
<organism evidence="2">
    <name type="scientific">Picea glauca</name>
    <name type="common">White spruce</name>
    <name type="synonym">Pinus glauca</name>
    <dbReference type="NCBI Taxonomy" id="3330"/>
    <lineage>
        <taxon>Eukaryota</taxon>
        <taxon>Viridiplantae</taxon>
        <taxon>Streptophyta</taxon>
        <taxon>Embryophyta</taxon>
        <taxon>Tracheophyta</taxon>
        <taxon>Spermatophyta</taxon>
        <taxon>Pinopsida</taxon>
        <taxon>Pinidae</taxon>
        <taxon>Conifers I</taxon>
        <taxon>Pinales</taxon>
        <taxon>Pinaceae</taxon>
        <taxon>Picea</taxon>
    </lineage>
</organism>
<comment type="caution">
    <text evidence="2">The sequence shown here is derived from an EMBL/GenBank/DDBJ whole genome shotgun (WGS) entry which is preliminary data.</text>
</comment>
<sequence length="76" mass="8441">MMTKTGLVISPQLSLLHVLVQPCNPPSTHQNRTSQNRSICNVGMFVFPQARAPSRWLTIHGFILGERWIGVGSAKK</sequence>
<keyword evidence="2" id="KW-0496">Mitochondrion</keyword>
<feature type="chain" id="PRO_5007152073" description="Secreted protein" evidence="1">
    <location>
        <begin position="23"/>
        <end position="76"/>
    </location>
</feature>
<reference evidence="2" key="1">
    <citation type="journal article" date="2015" name="Genome Biol. Evol.">
        <title>Organellar Genomes of White Spruce (Picea glauca): Assembly and Annotation.</title>
        <authorList>
            <person name="Jackman S.D."/>
            <person name="Warren R.L."/>
            <person name="Gibb E.A."/>
            <person name="Vandervalk B.P."/>
            <person name="Mohamadi H."/>
            <person name="Chu J."/>
            <person name="Raymond A."/>
            <person name="Pleasance S."/>
            <person name="Coope R."/>
            <person name="Wildung M.R."/>
            <person name="Ritland C.E."/>
            <person name="Bousquet J."/>
            <person name="Jones S.J."/>
            <person name="Bohlmann J."/>
            <person name="Birol I."/>
        </authorList>
    </citation>
    <scope>NUCLEOTIDE SEQUENCE [LARGE SCALE GENOMIC DNA]</scope>
    <source>
        <tissue evidence="2">Flushing bud</tissue>
    </source>
</reference>